<reference evidence="10 11" key="1">
    <citation type="submission" date="2023-08" db="EMBL/GenBank/DDBJ databases">
        <title>Black Yeasts Isolated from many extreme environments.</title>
        <authorList>
            <person name="Coleine C."/>
            <person name="Stajich J.E."/>
            <person name="Selbmann L."/>
        </authorList>
    </citation>
    <scope>NUCLEOTIDE SEQUENCE [LARGE SCALE GENOMIC DNA]</scope>
    <source>
        <strain evidence="10 11">CCFEE 5885</strain>
    </source>
</reference>
<comment type="similarity">
    <text evidence="3">Belongs to the SNUT3 family.</text>
</comment>
<feature type="compositionally biased region" description="Basic residues" evidence="8">
    <location>
        <begin position="107"/>
        <end position="118"/>
    </location>
</feature>
<comment type="function">
    <text evidence="1">May play a role in mRNA splicing.</text>
</comment>
<dbReference type="PANTHER" id="PTHR31077">
    <property type="entry name" value="U4/U6.U5 SMALL NUCLEAR RIBONUCLEOPROTEIN 27 KDA PROTEIN"/>
    <property type="match status" value="1"/>
</dbReference>
<evidence type="ECO:0000313" key="11">
    <source>
        <dbReference type="Proteomes" id="UP001345013"/>
    </source>
</evidence>
<dbReference type="InterPro" id="IPR013957">
    <property type="entry name" value="SNRNP27"/>
</dbReference>
<keyword evidence="11" id="KW-1185">Reference proteome</keyword>
<feature type="domain" description="U4/U6.U5 small nuclear ribonucleoprotein 27kDa protein" evidence="9">
    <location>
        <begin position="177"/>
        <end position="231"/>
    </location>
</feature>
<evidence type="ECO:0000256" key="6">
    <source>
        <dbReference type="ARBA" id="ARBA00023187"/>
    </source>
</evidence>
<keyword evidence="5" id="KW-0507">mRNA processing</keyword>
<accession>A0ABR0KLE2</accession>
<keyword evidence="7" id="KW-0539">Nucleus</keyword>
<evidence type="ECO:0000256" key="1">
    <source>
        <dbReference type="ARBA" id="ARBA00003632"/>
    </source>
</evidence>
<evidence type="ECO:0000256" key="2">
    <source>
        <dbReference type="ARBA" id="ARBA00004123"/>
    </source>
</evidence>
<feature type="compositionally biased region" description="Basic and acidic residues" evidence="8">
    <location>
        <begin position="26"/>
        <end position="50"/>
    </location>
</feature>
<gene>
    <name evidence="10" type="ORF">LTR24_001106</name>
</gene>
<proteinExistence type="inferred from homology"/>
<dbReference type="PANTHER" id="PTHR31077:SF1">
    <property type="entry name" value="U4_U6.U5 SMALL NUCLEAR RIBONUCLEOPROTEIN 27 KDA PROTEIN"/>
    <property type="match status" value="1"/>
</dbReference>
<keyword evidence="6" id="KW-0508">mRNA splicing</keyword>
<evidence type="ECO:0000256" key="3">
    <source>
        <dbReference type="ARBA" id="ARBA00008218"/>
    </source>
</evidence>
<evidence type="ECO:0000256" key="5">
    <source>
        <dbReference type="ARBA" id="ARBA00022664"/>
    </source>
</evidence>
<evidence type="ECO:0000313" key="10">
    <source>
        <dbReference type="EMBL" id="KAK5100041.1"/>
    </source>
</evidence>
<comment type="subunit">
    <text evidence="4">Part of a tri-snRNP complex.</text>
</comment>
<comment type="caution">
    <text evidence="10">The sequence shown here is derived from an EMBL/GenBank/DDBJ whole genome shotgun (WGS) entry which is preliminary data.</text>
</comment>
<feature type="compositionally biased region" description="Basic and acidic residues" evidence="8">
    <location>
        <begin position="61"/>
        <end position="106"/>
    </location>
</feature>
<feature type="region of interest" description="Disordered" evidence="8">
    <location>
        <begin position="1"/>
        <end position="176"/>
    </location>
</feature>
<dbReference type="Pfam" id="PF08648">
    <property type="entry name" value="SNRNP27"/>
    <property type="match status" value="1"/>
</dbReference>
<sequence>MDEPPAKRPRRDNRDRDYTASPRSPRPQDSRRPDDERNGYSRDSRRDDDRKRRRSRSPAPARDKHSSRRDRSRERDRPYRDRDRDRDRERYRTDRPRADRDRDRDHRFRKHSRSRTRSRSPPPPRNGATAPAKRPRSPAPPRSPRSDHDRQQPPKPETKSGTNGVKPEIPMKIDPDDEEAYMKRVMGFGGFRSTKNTKVPGNQWYAVRKEKKTEYRQYMNRVGGFNRPLSPSR</sequence>
<evidence type="ECO:0000259" key="9">
    <source>
        <dbReference type="Pfam" id="PF08648"/>
    </source>
</evidence>
<feature type="compositionally biased region" description="Basic and acidic residues" evidence="8">
    <location>
        <begin position="144"/>
        <end position="158"/>
    </location>
</feature>
<evidence type="ECO:0000256" key="7">
    <source>
        <dbReference type="ARBA" id="ARBA00023242"/>
    </source>
</evidence>
<protein>
    <recommendedName>
        <fullName evidence="9">U4/U6.U5 small nuclear ribonucleoprotein 27kDa protein domain-containing protein</fullName>
    </recommendedName>
</protein>
<dbReference type="EMBL" id="JAVRRG010000008">
    <property type="protein sequence ID" value="KAK5100041.1"/>
    <property type="molecule type" value="Genomic_DNA"/>
</dbReference>
<evidence type="ECO:0000256" key="8">
    <source>
        <dbReference type="SAM" id="MobiDB-lite"/>
    </source>
</evidence>
<dbReference type="Proteomes" id="UP001345013">
    <property type="component" value="Unassembled WGS sequence"/>
</dbReference>
<organism evidence="10 11">
    <name type="scientific">Lithohypha guttulata</name>
    <dbReference type="NCBI Taxonomy" id="1690604"/>
    <lineage>
        <taxon>Eukaryota</taxon>
        <taxon>Fungi</taxon>
        <taxon>Dikarya</taxon>
        <taxon>Ascomycota</taxon>
        <taxon>Pezizomycotina</taxon>
        <taxon>Eurotiomycetes</taxon>
        <taxon>Chaetothyriomycetidae</taxon>
        <taxon>Chaetothyriales</taxon>
        <taxon>Trichomeriaceae</taxon>
        <taxon>Lithohypha</taxon>
    </lineage>
</organism>
<comment type="subcellular location">
    <subcellularLocation>
        <location evidence="2">Nucleus</location>
    </subcellularLocation>
</comment>
<feature type="compositionally biased region" description="Basic and acidic residues" evidence="8">
    <location>
        <begin position="1"/>
        <end position="18"/>
    </location>
</feature>
<name>A0ABR0KLE2_9EURO</name>
<evidence type="ECO:0000256" key="4">
    <source>
        <dbReference type="ARBA" id="ARBA00011825"/>
    </source>
</evidence>